<dbReference type="InterPro" id="IPR041515">
    <property type="entry name" value="PPAF-2-like_Clip"/>
</dbReference>
<dbReference type="GO" id="GO:0005576">
    <property type="term" value="C:extracellular region"/>
    <property type="evidence" value="ECO:0007669"/>
    <property type="project" value="UniProtKB-SubCell"/>
</dbReference>
<dbReference type="PRINTS" id="PR00722">
    <property type="entry name" value="CHYMOTRYPSIN"/>
</dbReference>
<evidence type="ECO:0000313" key="9">
    <source>
        <dbReference type="Proteomes" id="UP000494106"/>
    </source>
</evidence>
<dbReference type="Pfam" id="PF00089">
    <property type="entry name" value="Trypsin"/>
    <property type="match status" value="1"/>
</dbReference>
<gene>
    <name evidence="8" type="ORF">APLA_LOCUS18316</name>
</gene>
<dbReference type="Pfam" id="PF18322">
    <property type="entry name" value="CLIP_1"/>
    <property type="match status" value="1"/>
</dbReference>
<dbReference type="FunFam" id="2.40.10.10:FF:000038">
    <property type="entry name" value="Serine protease"/>
    <property type="match status" value="1"/>
</dbReference>
<dbReference type="CDD" id="cd00190">
    <property type="entry name" value="Tryp_SPc"/>
    <property type="match status" value="1"/>
</dbReference>
<dbReference type="SMART" id="SM00020">
    <property type="entry name" value="Tryp_SPc"/>
    <property type="match status" value="1"/>
</dbReference>
<evidence type="ECO:0000313" key="8">
    <source>
        <dbReference type="EMBL" id="CAB3262325.1"/>
    </source>
</evidence>
<comment type="subcellular location">
    <subcellularLocation>
        <location evidence="1">Secreted</location>
    </subcellularLocation>
</comment>
<sequence>MLGPLKIDQHVPATFSRSSFHLAWQAPPDMYRFVLHSKTRFFMGSNWLTGHWVSTRLAPNMENCNTTDAIAWFEIMKLLVFGLILAFAGTEEQLDIALINKIFNIQQTPTPETASTTKEPIIVGSTVSTPILVDDNGRSCQCVPYYLCGDNNIGGDENNEEEDGEYKEVDVRFGEEDERLCKYSVEVCCTVSTEPVKPKPTEPVKKPIIKGCGYRNPNGVGITFTHAATQFGEFPWVVALLDSKTFVYIGVGVLINPEVVMTAAHIISEYGPFSLKIRAGEWDTQTELEKYEFQERLVKELYIHNKFNKRFLLNDIALLRLEQPLELSRHINVICMPKQDEVFDTYKNCIANGWGKDTFGVKGKFAVILKKVEVNMVPYNRCRTLLRRTRLGSNFKLPISILCAGGEEGKDTCQGDGGAPLVCPIGNNQYKLTGLVAGGIGCGDKDVPALYVNVPMFREWVDKKMEEWGLLLDTNT</sequence>
<evidence type="ECO:0000256" key="5">
    <source>
        <dbReference type="ARBA" id="ARBA00068096"/>
    </source>
</evidence>
<dbReference type="GO" id="GO:0006508">
    <property type="term" value="P:proteolysis"/>
    <property type="evidence" value="ECO:0007669"/>
    <property type="project" value="InterPro"/>
</dbReference>
<dbReference type="InterPro" id="IPR009003">
    <property type="entry name" value="Peptidase_S1_PA"/>
</dbReference>
<keyword evidence="2" id="KW-0964">Secreted</keyword>
<proteinExistence type="inferred from homology"/>
<dbReference type="PROSITE" id="PS50240">
    <property type="entry name" value="TRYPSIN_DOM"/>
    <property type="match status" value="1"/>
</dbReference>
<dbReference type="Proteomes" id="UP000494106">
    <property type="component" value="Unassembled WGS sequence"/>
</dbReference>
<accession>A0A8S1BUQ1</accession>
<dbReference type="InterPro" id="IPR051487">
    <property type="entry name" value="Ser/Thr_Proteases_Immune/Dev"/>
</dbReference>
<evidence type="ECO:0000256" key="1">
    <source>
        <dbReference type="ARBA" id="ARBA00004613"/>
    </source>
</evidence>
<evidence type="ECO:0000256" key="3">
    <source>
        <dbReference type="ARBA" id="ARBA00023157"/>
    </source>
</evidence>
<evidence type="ECO:0000256" key="6">
    <source>
        <dbReference type="ARBA" id="ARBA00076468"/>
    </source>
</evidence>
<dbReference type="EMBL" id="CADEBC010000958">
    <property type="protein sequence ID" value="CAB3262325.1"/>
    <property type="molecule type" value="Genomic_DNA"/>
</dbReference>
<dbReference type="InterPro" id="IPR001254">
    <property type="entry name" value="Trypsin_dom"/>
</dbReference>
<comment type="similarity">
    <text evidence="4">Belongs to the peptidase S1 family. CLIP subfamily.</text>
</comment>
<dbReference type="InterPro" id="IPR001314">
    <property type="entry name" value="Peptidase_S1A"/>
</dbReference>
<dbReference type="GO" id="GO:0004252">
    <property type="term" value="F:serine-type endopeptidase activity"/>
    <property type="evidence" value="ECO:0007669"/>
    <property type="project" value="InterPro"/>
</dbReference>
<reference evidence="8 9" key="1">
    <citation type="submission" date="2020-04" db="EMBL/GenBank/DDBJ databases">
        <authorList>
            <person name="Wallbank WR R."/>
            <person name="Pardo Diaz C."/>
            <person name="Kozak K."/>
            <person name="Martin S."/>
            <person name="Jiggins C."/>
            <person name="Moest M."/>
            <person name="Warren A I."/>
            <person name="Byers J.R.P. K."/>
            <person name="Montejo-Kovacevich G."/>
            <person name="Yen C E."/>
        </authorList>
    </citation>
    <scope>NUCLEOTIDE SEQUENCE [LARGE SCALE GENOMIC DNA]</scope>
</reference>
<comment type="caution">
    <text evidence="8">The sequence shown here is derived from an EMBL/GenBank/DDBJ whole genome shotgun (WGS) entry which is preliminary data.</text>
</comment>
<evidence type="ECO:0000256" key="4">
    <source>
        <dbReference type="ARBA" id="ARBA00024195"/>
    </source>
</evidence>
<dbReference type="Gene3D" id="2.40.10.10">
    <property type="entry name" value="Trypsin-like serine proteases"/>
    <property type="match status" value="2"/>
</dbReference>
<dbReference type="SUPFAM" id="SSF50494">
    <property type="entry name" value="Trypsin-like serine proteases"/>
    <property type="match status" value="1"/>
</dbReference>
<evidence type="ECO:0000256" key="2">
    <source>
        <dbReference type="ARBA" id="ARBA00022525"/>
    </source>
</evidence>
<feature type="domain" description="Peptidase S1" evidence="7">
    <location>
        <begin position="208"/>
        <end position="466"/>
    </location>
</feature>
<dbReference type="AlphaFoldDB" id="A0A8S1BUQ1"/>
<organism evidence="8 9">
    <name type="scientific">Arctia plantaginis</name>
    <name type="common">Wood tiger moth</name>
    <name type="synonym">Phalaena plantaginis</name>
    <dbReference type="NCBI Taxonomy" id="874455"/>
    <lineage>
        <taxon>Eukaryota</taxon>
        <taxon>Metazoa</taxon>
        <taxon>Ecdysozoa</taxon>
        <taxon>Arthropoda</taxon>
        <taxon>Hexapoda</taxon>
        <taxon>Insecta</taxon>
        <taxon>Pterygota</taxon>
        <taxon>Neoptera</taxon>
        <taxon>Endopterygota</taxon>
        <taxon>Lepidoptera</taxon>
        <taxon>Glossata</taxon>
        <taxon>Ditrysia</taxon>
        <taxon>Noctuoidea</taxon>
        <taxon>Erebidae</taxon>
        <taxon>Arctiinae</taxon>
        <taxon>Arctia</taxon>
    </lineage>
</organism>
<dbReference type="PANTHER" id="PTHR24256">
    <property type="entry name" value="TRYPTASE-RELATED"/>
    <property type="match status" value="1"/>
</dbReference>
<dbReference type="InterPro" id="IPR043504">
    <property type="entry name" value="Peptidase_S1_PA_chymotrypsin"/>
</dbReference>
<name>A0A8S1BUQ1_ARCPL</name>
<dbReference type="OrthoDB" id="5949700at2759"/>
<protein>
    <recommendedName>
        <fullName evidence="5">Phenoloxidase-activating factor 2</fullName>
    </recommendedName>
    <alternativeName>
        <fullName evidence="6">Prophenoloxidase-activating factor II</fullName>
    </alternativeName>
</protein>
<keyword evidence="9" id="KW-1185">Reference proteome</keyword>
<keyword evidence="3" id="KW-1015">Disulfide bond</keyword>
<evidence type="ECO:0000259" key="7">
    <source>
        <dbReference type="PROSITE" id="PS50240"/>
    </source>
</evidence>